<feature type="region of interest" description="Disordered" evidence="1">
    <location>
        <begin position="1"/>
        <end position="21"/>
    </location>
</feature>
<evidence type="ECO:0000313" key="3">
    <source>
        <dbReference type="Proteomes" id="UP001565368"/>
    </source>
</evidence>
<sequence length="300" mass="32746">MSKPATPATAPKAKGPVVLDDGAKAHDSTTVYDSASTTSSNVLEPRTYIDPAADVVLRSTDGREFRVWSYFLRANSTVLRETLAGAHDDVIQLDAHRKIVKMWLDLMNIRDDVNVHGNLVFVVHKALLKFCDDLGSKAVAERALSALIMVVHKDPWGLFLLASQRNHVPLAKTALQHLGSLERQQKLHDSDTDEGRREVKVQHGAVANGHAAANGHIQYKANGNLAVASPKRPLKAKYKAKYPAPAPIPKVSDLTPENIGNVGVPFMLGLFNAALDQRGVVEHPGAVGWNEISEKWEPVY</sequence>
<keyword evidence="3" id="KW-1185">Reference proteome</keyword>
<dbReference type="RefSeq" id="XP_069207068.1">
    <property type="nucleotide sequence ID" value="XM_069354997.1"/>
</dbReference>
<accession>A0ABR3PXE8</accession>
<dbReference type="GeneID" id="95987581"/>
<comment type="caution">
    <text evidence="2">The sequence shown here is derived from an EMBL/GenBank/DDBJ whole genome shotgun (WGS) entry which is preliminary data.</text>
</comment>
<feature type="compositionally biased region" description="Low complexity" evidence="1">
    <location>
        <begin position="1"/>
        <end position="14"/>
    </location>
</feature>
<name>A0ABR3PXE8_9TREE</name>
<proteinExistence type="predicted"/>
<gene>
    <name evidence="2" type="ORF">Q8F55_006538</name>
</gene>
<reference evidence="2 3" key="1">
    <citation type="submission" date="2023-08" db="EMBL/GenBank/DDBJ databases">
        <title>Annotated Genome Sequence of Vanrija albida AlHP1.</title>
        <authorList>
            <person name="Herzog R."/>
        </authorList>
    </citation>
    <scope>NUCLEOTIDE SEQUENCE [LARGE SCALE GENOMIC DNA]</scope>
    <source>
        <strain evidence="2 3">AlHP1</strain>
    </source>
</reference>
<protein>
    <recommendedName>
        <fullName evidence="4">BTB domain-containing protein</fullName>
    </recommendedName>
</protein>
<evidence type="ECO:0008006" key="4">
    <source>
        <dbReference type="Google" id="ProtNLM"/>
    </source>
</evidence>
<evidence type="ECO:0000256" key="1">
    <source>
        <dbReference type="SAM" id="MobiDB-lite"/>
    </source>
</evidence>
<organism evidence="2 3">
    <name type="scientific">Vanrija albida</name>
    <dbReference type="NCBI Taxonomy" id="181172"/>
    <lineage>
        <taxon>Eukaryota</taxon>
        <taxon>Fungi</taxon>
        <taxon>Dikarya</taxon>
        <taxon>Basidiomycota</taxon>
        <taxon>Agaricomycotina</taxon>
        <taxon>Tremellomycetes</taxon>
        <taxon>Trichosporonales</taxon>
        <taxon>Trichosporonaceae</taxon>
        <taxon>Vanrija</taxon>
    </lineage>
</organism>
<dbReference type="EMBL" id="JBBXJM010000005">
    <property type="protein sequence ID" value="KAL1407124.1"/>
    <property type="molecule type" value="Genomic_DNA"/>
</dbReference>
<dbReference type="Proteomes" id="UP001565368">
    <property type="component" value="Unassembled WGS sequence"/>
</dbReference>
<evidence type="ECO:0000313" key="2">
    <source>
        <dbReference type="EMBL" id="KAL1407124.1"/>
    </source>
</evidence>